<comment type="catalytic activity">
    <reaction evidence="8">
        <text>O-phospho-L-tyrosyl-[protein] + H2O = L-tyrosyl-[protein] + phosphate</text>
        <dbReference type="Rhea" id="RHEA:10684"/>
        <dbReference type="Rhea" id="RHEA-COMP:10136"/>
        <dbReference type="Rhea" id="RHEA-COMP:20101"/>
        <dbReference type="ChEBI" id="CHEBI:15377"/>
        <dbReference type="ChEBI" id="CHEBI:43474"/>
        <dbReference type="ChEBI" id="CHEBI:46858"/>
        <dbReference type="ChEBI" id="CHEBI:61978"/>
        <dbReference type="EC" id="3.1.3.48"/>
    </reaction>
</comment>
<accession>A0A1Y2AXU4</accession>
<feature type="region of interest" description="Disordered" evidence="10">
    <location>
        <begin position="392"/>
        <end position="437"/>
    </location>
</feature>
<feature type="region of interest" description="Disordered" evidence="10">
    <location>
        <begin position="591"/>
        <end position="620"/>
    </location>
</feature>
<dbReference type="InterPro" id="IPR000751">
    <property type="entry name" value="MPI_Phosphatase"/>
</dbReference>
<dbReference type="PROSITE" id="PS50206">
    <property type="entry name" value="RHODANESE_3"/>
    <property type="match status" value="1"/>
</dbReference>
<keyword evidence="4" id="KW-0498">Mitosis</keyword>
<name>A0A1Y2AXU4_9FUNG</name>
<evidence type="ECO:0000256" key="9">
    <source>
        <dbReference type="ARBA" id="ARBA00067190"/>
    </source>
</evidence>
<keyword evidence="5" id="KW-0378">Hydrolase</keyword>
<dbReference type="SUPFAM" id="SSF52821">
    <property type="entry name" value="Rhodanese/Cell cycle control phosphatase"/>
    <property type="match status" value="1"/>
</dbReference>
<organism evidence="12 13">
    <name type="scientific">Neocallimastix californiae</name>
    <dbReference type="NCBI Taxonomy" id="1754190"/>
    <lineage>
        <taxon>Eukaryota</taxon>
        <taxon>Fungi</taxon>
        <taxon>Fungi incertae sedis</taxon>
        <taxon>Chytridiomycota</taxon>
        <taxon>Chytridiomycota incertae sedis</taxon>
        <taxon>Neocallimastigomycetes</taxon>
        <taxon>Neocallimastigales</taxon>
        <taxon>Neocallimastigaceae</taxon>
        <taxon>Neocallimastix</taxon>
    </lineage>
</organism>
<feature type="domain" description="Rhodanese" evidence="11">
    <location>
        <begin position="702"/>
        <end position="807"/>
    </location>
</feature>
<evidence type="ECO:0000256" key="4">
    <source>
        <dbReference type="ARBA" id="ARBA00022776"/>
    </source>
</evidence>
<evidence type="ECO:0000256" key="8">
    <source>
        <dbReference type="ARBA" id="ARBA00051722"/>
    </source>
</evidence>
<dbReference type="EMBL" id="MCOG01000196">
    <property type="protein sequence ID" value="ORY27037.1"/>
    <property type="molecule type" value="Genomic_DNA"/>
</dbReference>
<comment type="caution">
    <text evidence="12">The sequence shown here is derived from an EMBL/GenBank/DDBJ whole genome shotgun (WGS) entry which is preliminary data.</text>
</comment>
<feature type="compositionally biased region" description="Polar residues" evidence="10">
    <location>
        <begin position="262"/>
        <end position="273"/>
    </location>
</feature>
<evidence type="ECO:0000256" key="7">
    <source>
        <dbReference type="ARBA" id="ARBA00023306"/>
    </source>
</evidence>
<dbReference type="CDD" id="cd01530">
    <property type="entry name" value="Cdc25"/>
    <property type="match status" value="1"/>
</dbReference>
<dbReference type="GO" id="GO:0005634">
    <property type="term" value="C:nucleus"/>
    <property type="evidence" value="ECO:0007669"/>
    <property type="project" value="TreeGrafter"/>
</dbReference>
<dbReference type="EC" id="3.1.3.48" evidence="2"/>
<dbReference type="GO" id="GO:0000086">
    <property type="term" value="P:G2/M transition of mitotic cell cycle"/>
    <property type="evidence" value="ECO:0007669"/>
    <property type="project" value="TreeGrafter"/>
</dbReference>
<sequence>MKSIATTSNSKGIIKRKTGFGMGFFKTHSPLLTKHKKALISRQLRQNNSNLNNGTIINKDIFNSNHIISSISSHDNNPVIEKIKKVKNTSIFAVNPPIKISSPFKVLSSNKSSSSIKISSPVKVLSSSSIAITSPLKLSTNNNDRDQLICEPNKFLLPICKSGIKKNNNNFNWNQHEALKSLISSNGSEIISNISQDESSKPVNEIKLKMKDICNLNTEPLCTKLKLKSKSKSKSKQKSKINHSKHHISNSRISNSRRLFRLQQQQATPLSSDDSSRRESMPSLSKTNLESPFNNLPSPFQITPSPSNLSRYCLPSSLYNCHFGTDNNTLTPSETDTSPFAKFKINETNNNVVFQEKDIDTPFLNNNQKGYCHHHHHQNIFTIQRDYNNFDFQSPTPKANFQSPTSKINFQSKTPKVSDNFSSPTPSPSPAPTSNKITRFMTSYQSTEDLLESPCPSIFSCKAQFQEHLSSPSPCSSPLGFFSSNINNTTPTPSSNTFIDFKINKRSDMTLDFMKEQFENNSFLSPTPPVNNILRKSKSMIEDCNDFIKSEIPKANIKDKEDFIILSPTPMAPRRHKALLSTSFVDSVASTSNIKKEEDDKENNLEEGNHDTKINNDYNDSNLDYSSPLSSSESSSFSKLFPQRICRTYSECSLKYLKNWKDASSFGHGEDSILPYDSGKDSLKRITADTLSKLLQGKYKGKYDEFHIIDCRFPYEYEGGHICHAKNINDPKQLYNLFFKKEDYSKKVILIFHCEFSSERGPWMAQFFRKADREKNRFFYPRLHYPEVYVLSGGYKEFYNCHKELCSPQRYVEMADSKYIEQCKHHRKMFKKAKSTSELYYSSKYQINDEDSSIDN</sequence>
<evidence type="ECO:0000259" key="11">
    <source>
        <dbReference type="PROSITE" id="PS50206"/>
    </source>
</evidence>
<feature type="region of interest" description="Disordered" evidence="10">
    <location>
        <begin position="227"/>
        <end position="296"/>
    </location>
</feature>
<evidence type="ECO:0000256" key="5">
    <source>
        <dbReference type="ARBA" id="ARBA00022801"/>
    </source>
</evidence>
<comment type="similarity">
    <text evidence="1">Belongs to the MPI phosphatase family.</text>
</comment>
<dbReference type="STRING" id="1754190.A0A1Y2AXU4"/>
<dbReference type="Proteomes" id="UP000193920">
    <property type="component" value="Unassembled WGS sequence"/>
</dbReference>
<dbReference type="PANTHER" id="PTHR10828">
    <property type="entry name" value="M-PHASE INDUCER PHOSPHATASE DUAL SPECIFICITY PHOSPHATASE CDC25"/>
    <property type="match status" value="1"/>
</dbReference>
<feature type="compositionally biased region" description="Basic residues" evidence="10">
    <location>
        <begin position="227"/>
        <end position="249"/>
    </location>
</feature>
<dbReference type="Gene3D" id="3.40.250.10">
    <property type="entry name" value="Rhodanese-like domain"/>
    <property type="match status" value="1"/>
</dbReference>
<feature type="compositionally biased region" description="Polar residues" evidence="10">
    <location>
        <begin position="392"/>
        <end position="421"/>
    </location>
</feature>
<dbReference type="GO" id="GO:0004725">
    <property type="term" value="F:protein tyrosine phosphatase activity"/>
    <property type="evidence" value="ECO:0007669"/>
    <property type="project" value="UniProtKB-EC"/>
</dbReference>
<dbReference type="Pfam" id="PF00581">
    <property type="entry name" value="Rhodanese"/>
    <property type="match status" value="1"/>
</dbReference>
<dbReference type="OrthoDB" id="26523at2759"/>
<dbReference type="GO" id="GO:0051301">
    <property type="term" value="P:cell division"/>
    <property type="evidence" value="ECO:0007669"/>
    <property type="project" value="UniProtKB-KW"/>
</dbReference>
<keyword evidence="13" id="KW-1185">Reference proteome</keyword>
<evidence type="ECO:0000313" key="12">
    <source>
        <dbReference type="EMBL" id="ORY27037.1"/>
    </source>
</evidence>
<dbReference type="AlphaFoldDB" id="A0A1Y2AXU4"/>
<evidence type="ECO:0000256" key="1">
    <source>
        <dbReference type="ARBA" id="ARBA00011065"/>
    </source>
</evidence>
<dbReference type="PANTHER" id="PTHR10828:SF17">
    <property type="entry name" value="PROTEIN-TYROSINE-PHOSPHATASE"/>
    <property type="match status" value="1"/>
</dbReference>
<evidence type="ECO:0000313" key="13">
    <source>
        <dbReference type="Proteomes" id="UP000193920"/>
    </source>
</evidence>
<evidence type="ECO:0000256" key="3">
    <source>
        <dbReference type="ARBA" id="ARBA00022618"/>
    </source>
</evidence>
<keyword evidence="7" id="KW-0131">Cell cycle</keyword>
<reference evidence="12 13" key="1">
    <citation type="submission" date="2016-08" db="EMBL/GenBank/DDBJ databases">
        <title>A Parts List for Fungal Cellulosomes Revealed by Comparative Genomics.</title>
        <authorList>
            <consortium name="DOE Joint Genome Institute"/>
            <person name="Haitjema C.H."/>
            <person name="Gilmore S.P."/>
            <person name="Henske J.K."/>
            <person name="Solomon K.V."/>
            <person name="De Groot R."/>
            <person name="Kuo A."/>
            <person name="Mondo S.J."/>
            <person name="Salamov A.A."/>
            <person name="Labutti K."/>
            <person name="Zhao Z."/>
            <person name="Chiniquy J."/>
            <person name="Barry K."/>
            <person name="Brewer H.M."/>
            <person name="Purvine S.O."/>
            <person name="Wright A.T."/>
            <person name="Boxma B."/>
            <person name="Van Alen T."/>
            <person name="Hackstein J.H."/>
            <person name="Baker S.E."/>
            <person name="Grigoriev I.V."/>
            <person name="O'Malley M.A."/>
        </authorList>
    </citation>
    <scope>NUCLEOTIDE SEQUENCE [LARGE SCALE GENOMIC DNA]</scope>
    <source>
        <strain evidence="12 13">G1</strain>
    </source>
</reference>
<dbReference type="GO" id="GO:0005737">
    <property type="term" value="C:cytoplasm"/>
    <property type="evidence" value="ECO:0007669"/>
    <property type="project" value="TreeGrafter"/>
</dbReference>
<proteinExistence type="inferred from homology"/>
<dbReference type="GO" id="GO:0110032">
    <property type="term" value="P:positive regulation of G2/MI transition of meiotic cell cycle"/>
    <property type="evidence" value="ECO:0007669"/>
    <property type="project" value="TreeGrafter"/>
</dbReference>
<dbReference type="InterPro" id="IPR036873">
    <property type="entry name" value="Rhodanese-like_dom_sf"/>
</dbReference>
<evidence type="ECO:0000256" key="6">
    <source>
        <dbReference type="ARBA" id="ARBA00022912"/>
    </source>
</evidence>
<evidence type="ECO:0000256" key="10">
    <source>
        <dbReference type="SAM" id="MobiDB-lite"/>
    </source>
</evidence>
<dbReference type="FunFam" id="3.40.250.10:FF:000021">
    <property type="entry name" value="M-phase inducer phosphatase cdc-25.2"/>
    <property type="match status" value="1"/>
</dbReference>
<protein>
    <recommendedName>
        <fullName evidence="9">M-phase inducer phosphatase</fullName>
        <ecNumber evidence="2">3.1.3.48</ecNumber>
    </recommendedName>
</protein>
<gene>
    <name evidence="12" type="ORF">LY90DRAFT_97221</name>
</gene>
<keyword evidence="3" id="KW-0132">Cell division</keyword>
<feature type="compositionally biased region" description="Basic and acidic residues" evidence="10">
    <location>
        <begin position="594"/>
        <end position="614"/>
    </location>
</feature>
<feature type="compositionally biased region" description="Polar residues" evidence="10">
    <location>
        <begin position="282"/>
        <end position="296"/>
    </location>
</feature>
<dbReference type="PRINTS" id="PR00716">
    <property type="entry name" value="MPIPHPHTASE"/>
</dbReference>
<dbReference type="InterPro" id="IPR001763">
    <property type="entry name" value="Rhodanese-like_dom"/>
</dbReference>
<evidence type="ECO:0000256" key="2">
    <source>
        <dbReference type="ARBA" id="ARBA00013064"/>
    </source>
</evidence>
<dbReference type="GO" id="GO:0010971">
    <property type="term" value="P:positive regulation of G2/M transition of mitotic cell cycle"/>
    <property type="evidence" value="ECO:0007669"/>
    <property type="project" value="TreeGrafter"/>
</dbReference>
<dbReference type="SMART" id="SM00450">
    <property type="entry name" value="RHOD"/>
    <property type="match status" value="1"/>
</dbReference>
<keyword evidence="6" id="KW-0904">Protein phosphatase</keyword>